<sequence length="92" mass="9866">MNKRLVAVLAAKGANPIKGSRAGGVRSDRGAAQTNISLAQLNCYTPGLVGVRDGKYEYVGNIGIVCTLQVSRPIFHWHRSIVTPQGCWVCQA</sequence>
<gene>
    <name evidence="1" type="ORF">BaRGS_00012893</name>
</gene>
<organism evidence="1 2">
    <name type="scientific">Batillaria attramentaria</name>
    <dbReference type="NCBI Taxonomy" id="370345"/>
    <lineage>
        <taxon>Eukaryota</taxon>
        <taxon>Metazoa</taxon>
        <taxon>Spiralia</taxon>
        <taxon>Lophotrochozoa</taxon>
        <taxon>Mollusca</taxon>
        <taxon>Gastropoda</taxon>
        <taxon>Caenogastropoda</taxon>
        <taxon>Sorbeoconcha</taxon>
        <taxon>Cerithioidea</taxon>
        <taxon>Batillariidae</taxon>
        <taxon>Batillaria</taxon>
    </lineage>
</organism>
<name>A0ABD0L9F4_9CAEN</name>
<keyword evidence="2" id="KW-1185">Reference proteome</keyword>
<evidence type="ECO:0000313" key="2">
    <source>
        <dbReference type="Proteomes" id="UP001519460"/>
    </source>
</evidence>
<comment type="caution">
    <text evidence="1">The sequence shown here is derived from an EMBL/GenBank/DDBJ whole genome shotgun (WGS) entry which is preliminary data.</text>
</comment>
<evidence type="ECO:0000313" key="1">
    <source>
        <dbReference type="EMBL" id="KAK7495903.1"/>
    </source>
</evidence>
<dbReference type="Proteomes" id="UP001519460">
    <property type="component" value="Unassembled WGS sequence"/>
</dbReference>
<dbReference type="AlphaFoldDB" id="A0ABD0L9F4"/>
<dbReference type="EMBL" id="JACVVK020000071">
    <property type="protein sequence ID" value="KAK7495903.1"/>
    <property type="molecule type" value="Genomic_DNA"/>
</dbReference>
<reference evidence="1 2" key="1">
    <citation type="journal article" date="2023" name="Sci. Data">
        <title>Genome assembly of the Korean intertidal mud-creeper Batillaria attramentaria.</title>
        <authorList>
            <person name="Patra A.K."/>
            <person name="Ho P.T."/>
            <person name="Jun S."/>
            <person name="Lee S.J."/>
            <person name="Kim Y."/>
            <person name="Won Y.J."/>
        </authorList>
    </citation>
    <scope>NUCLEOTIDE SEQUENCE [LARGE SCALE GENOMIC DNA]</scope>
    <source>
        <strain evidence="1">Wonlab-2016</strain>
    </source>
</reference>
<feature type="non-terminal residue" evidence="1">
    <location>
        <position position="92"/>
    </location>
</feature>
<proteinExistence type="predicted"/>
<protein>
    <submittedName>
        <fullName evidence="1">Uncharacterized protein</fullName>
    </submittedName>
</protein>
<accession>A0ABD0L9F4</accession>